<dbReference type="PANTHER" id="PTHR43272">
    <property type="entry name" value="LONG-CHAIN-FATTY-ACID--COA LIGASE"/>
    <property type="match status" value="1"/>
</dbReference>
<proteinExistence type="predicted"/>
<organism evidence="6 7">
    <name type="scientific">Tigriopus californicus</name>
    <name type="common">Marine copepod</name>
    <dbReference type="NCBI Taxonomy" id="6832"/>
    <lineage>
        <taxon>Eukaryota</taxon>
        <taxon>Metazoa</taxon>
        <taxon>Ecdysozoa</taxon>
        <taxon>Arthropoda</taxon>
        <taxon>Crustacea</taxon>
        <taxon>Multicrustacea</taxon>
        <taxon>Hexanauplia</taxon>
        <taxon>Copepoda</taxon>
        <taxon>Harpacticoida</taxon>
        <taxon>Harpacticidae</taxon>
        <taxon>Tigriopus</taxon>
    </lineage>
</organism>
<dbReference type="InterPro" id="IPR000873">
    <property type="entry name" value="AMP-dep_synth/lig_dom"/>
</dbReference>
<dbReference type="EMBL" id="VCGU01000458">
    <property type="protein sequence ID" value="TRY62865.1"/>
    <property type="molecule type" value="Genomic_DNA"/>
</dbReference>
<dbReference type="Pfam" id="PF23562">
    <property type="entry name" value="AMP-binding_C_3"/>
    <property type="match status" value="1"/>
</dbReference>
<dbReference type="EC" id="6.2.1.3" evidence="4"/>
<gene>
    <name evidence="6" type="ORF">TCAL_07277</name>
</gene>
<comment type="caution">
    <text evidence="6">The sequence shown here is derived from an EMBL/GenBank/DDBJ whole genome shotgun (WGS) entry which is preliminary data.</text>
</comment>
<dbReference type="AlphaFoldDB" id="A0A553NBS6"/>
<sequence>MSSSSSKIFEANTFTATKRDEGVKLHIGDAQPDSQAPITIPELIENAAKEAPDKVAMSVKRDGIWKSWTYSEYQKEVRSVAKAFIKLGLEPRKAVGIIGFNSPEWFITDLAAVCANGIATGIYPTNSIEACKYITNDSKMNIVVVEDQKQLDKFLAVRGELDELKAIVQYMGTPTVEGVLSWKQLLEMGDQEPDKALNDRLEDIYVNQCCHLVYTSGTTGPPKGVMLSHDNVTYTASVMVDGFGLRIGHETIVSYLPLSHVAANVTDIFLMITLKGTTYFADKDALKGTLTNTLKEVAPTLLLGVPRVWEKIHDKMIEIGKANSGLKKTIGTWAKHQGFTHNQNVINNNTNAKSLQYKLAEKLVFQKVKAALGLQNCEVFYSAAAPLAPDVIEYFMSLDMRIMEIYGMSECSGPQTTNLKNQQRVGSIGKDIVGFHTKIDPTEGEIRLKGRNIMMGYLGDEEKTEATFDQDGWLKSGDIGREDQDGFFFITGRLKEILITAGGENVAPILIENAIKKHLPAVSNVMVIGDQRKFLSCVLTLKVEVDAESMEPLNTLIPPVLEWLESLGSKAKTTIEAADDDTVRRAIQEGINRANEEAISNAQRIQKWKLITKDFSIPGGELGPTMKLKRHAVLENYGLLISGIYR</sequence>
<name>A0A553NBS6_TIGCA</name>
<evidence type="ECO:0000313" key="6">
    <source>
        <dbReference type="EMBL" id="TRY62865.1"/>
    </source>
</evidence>
<feature type="domain" description="AMP-dependent synthetase/ligase" evidence="5">
    <location>
        <begin position="45"/>
        <end position="458"/>
    </location>
</feature>
<dbReference type="GO" id="GO:0004467">
    <property type="term" value="F:long-chain fatty acid-CoA ligase activity"/>
    <property type="evidence" value="ECO:0007669"/>
    <property type="project" value="UniProtKB-EC"/>
</dbReference>
<keyword evidence="7" id="KW-1185">Reference proteome</keyword>
<dbReference type="SUPFAM" id="SSF56801">
    <property type="entry name" value="Acetyl-CoA synthetase-like"/>
    <property type="match status" value="1"/>
</dbReference>
<evidence type="ECO:0000256" key="4">
    <source>
        <dbReference type="ARBA" id="ARBA00026121"/>
    </source>
</evidence>
<dbReference type="PANTHER" id="PTHR43272:SF32">
    <property type="entry name" value="AMP-DEPENDENT SYNTHETASE_LIGASE DOMAIN-CONTAINING PROTEIN"/>
    <property type="match status" value="1"/>
</dbReference>
<dbReference type="Gene3D" id="3.40.50.12780">
    <property type="entry name" value="N-terminal domain of ligase-like"/>
    <property type="match status" value="2"/>
</dbReference>
<dbReference type="GO" id="GO:0016020">
    <property type="term" value="C:membrane"/>
    <property type="evidence" value="ECO:0007669"/>
    <property type="project" value="TreeGrafter"/>
</dbReference>
<dbReference type="GO" id="GO:0005783">
    <property type="term" value="C:endoplasmic reticulum"/>
    <property type="evidence" value="ECO:0007669"/>
    <property type="project" value="TreeGrafter"/>
</dbReference>
<dbReference type="InterPro" id="IPR020845">
    <property type="entry name" value="AMP-binding_CS"/>
</dbReference>
<reference evidence="6 7" key="1">
    <citation type="journal article" date="2018" name="Nat. Ecol. Evol.">
        <title>Genomic signatures of mitonuclear coevolution across populations of Tigriopus californicus.</title>
        <authorList>
            <person name="Barreto F.S."/>
            <person name="Watson E.T."/>
            <person name="Lima T.G."/>
            <person name="Willett C.S."/>
            <person name="Edmands S."/>
            <person name="Li W."/>
            <person name="Burton R.S."/>
        </authorList>
    </citation>
    <scope>NUCLEOTIDE SEQUENCE [LARGE SCALE GENOMIC DNA]</scope>
    <source>
        <strain evidence="6 7">San Diego</strain>
    </source>
</reference>
<keyword evidence="1" id="KW-0436">Ligase</keyword>
<protein>
    <recommendedName>
        <fullName evidence="4">long-chain-fatty-acid--CoA ligase</fullName>
        <ecNumber evidence="4">6.2.1.3</ecNumber>
    </recommendedName>
</protein>
<dbReference type="OrthoDB" id="3633556at2759"/>
<evidence type="ECO:0000259" key="5">
    <source>
        <dbReference type="Pfam" id="PF00501"/>
    </source>
</evidence>
<dbReference type="PROSITE" id="PS00455">
    <property type="entry name" value="AMP_BINDING"/>
    <property type="match status" value="1"/>
</dbReference>
<dbReference type="Pfam" id="PF00501">
    <property type="entry name" value="AMP-binding"/>
    <property type="match status" value="1"/>
</dbReference>
<keyword evidence="2" id="KW-0276">Fatty acid metabolism</keyword>
<evidence type="ECO:0000256" key="2">
    <source>
        <dbReference type="ARBA" id="ARBA00022832"/>
    </source>
</evidence>
<evidence type="ECO:0000256" key="3">
    <source>
        <dbReference type="ARBA" id="ARBA00023098"/>
    </source>
</evidence>
<evidence type="ECO:0000313" key="7">
    <source>
        <dbReference type="Proteomes" id="UP000318571"/>
    </source>
</evidence>
<dbReference type="InterPro" id="IPR042099">
    <property type="entry name" value="ANL_N_sf"/>
</dbReference>
<accession>A0A553NBS6</accession>
<evidence type="ECO:0000256" key="1">
    <source>
        <dbReference type="ARBA" id="ARBA00022598"/>
    </source>
</evidence>
<dbReference type="OMA" id="FNRPGPN"/>
<dbReference type="STRING" id="6832.A0A553NBS6"/>
<keyword evidence="3" id="KW-0443">Lipid metabolism</keyword>
<dbReference type="Proteomes" id="UP000318571">
    <property type="component" value="Chromosome 10"/>
</dbReference>